<keyword evidence="8" id="KW-1185">Reference proteome</keyword>
<evidence type="ECO:0000256" key="3">
    <source>
        <dbReference type="ARBA" id="ARBA00023134"/>
    </source>
</evidence>
<name>A0AB34JQP7_PRYPA</name>
<dbReference type="GO" id="GO:0003924">
    <property type="term" value="F:GTPase activity"/>
    <property type="evidence" value="ECO:0007669"/>
    <property type="project" value="InterPro"/>
</dbReference>
<evidence type="ECO:0000256" key="1">
    <source>
        <dbReference type="ARBA" id="ARBA00022741"/>
    </source>
</evidence>
<dbReference type="EMBL" id="JBGBPQ010000006">
    <property type="protein sequence ID" value="KAL1523202.1"/>
    <property type="molecule type" value="Genomic_DNA"/>
</dbReference>
<dbReference type="InterPro" id="IPR015894">
    <property type="entry name" value="Guanylate-bd_N"/>
</dbReference>
<dbReference type="PROSITE" id="PS51715">
    <property type="entry name" value="G_GB1_RHD3"/>
    <property type="match status" value="1"/>
</dbReference>
<comment type="caution">
    <text evidence="7">The sequence shown here is derived from an EMBL/GenBank/DDBJ whole genome shotgun (WGS) entry which is preliminary data.</text>
</comment>
<dbReference type="GO" id="GO:0005525">
    <property type="term" value="F:GTP binding"/>
    <property type="evidence" value="ECO:0007669"/>
    <property type="project" value="UniProtKB-KW"/>
</dbReference>
<evidence type="ECO:0000256" key="2">
    <source>
        <dbReference type="ARBA" id="ARBA00022801"/>
    </source>
</evidence>
<accession>A0AB34JQP7</accession>
<evidence type="ECO:0000256" key="4">
    <source>
        <dbReference type="PROSITE-ProRule" id="PRU01052"/>
    </source>
</evidence>
<dbReference type="SUPFAM" id="SSF52540">
    <property type="entry name" value="P-loop containing nucleoside triphosphate hydrolases"/>
    <property type="match status" value="1"/>
</dbReference>
<organism evidence="7 8">
    <name type="scientific">Prymnesium parvum</name>
    <name type="common">Toxic golden alga</name>
    <dbReference type="NCBI Taxonomy" id="97485"/>
    <lineage>
        <taxon>Eukaryota</taxon>
        <taxon>Haptista</taxon>
        <taxon>Haptophyta</taxon>
        <taxon>Prymnesiophyceae</taxon>
        <taxon>Prymnesiales</taxon>
        <taxon>Prymnesiaceae</taxon>
        <taxon>Prymnesium</taxon>
    </lineage>
</organism>
<dbReference type="Gene3D" id="1.20.1000.10">
    <property type="entry name" value="Guanylate-binding protein, C-terminal domain"/>
    <property type="match status" value="1"/>
</dbReference>
<dbReference type="InterPro" id="IPR027417">
    <property type="entry name" value="P-loop_NTPase"/>
</dbReference>
<dbReference type="Pfam" id="PF02263">
    <property type="entry name" value="GBP"/>
    <property type="match status" value="1"/>
</dbReference>
<keyword evidence="1" id="KW-0547">Nucleotide-binding</keyword>
<comment type="similarity">
    <text evidence="4">Belongs to the TRAFAC class dynamin-like GTPase superfamily. GB1/RHD3 GTPase family.</text>
</comment>
<dbReference type="SUPFAM" id="SSF48340">
    <property type="entry name" value="Interferon-induced guanylate-binding protein 1 (GBP1), C-terminal domain"/>
    <property type="match status" value="1"/>
</dbReference>
<dbReference type="Proteomes" id="UP001515480">
    <property type="component" value="Unassembled WGS sequence"/>
</dbReference>
<gene>
    <name evidence="7" type="ORF">AB1Y20_018154</name>
</gene>
<dbReference type="InterPro" id="IPR003191">
    <property type="entry name" value="Guanylate-bd/ATL_C"/>
</dbReference>
<dbReference type="Pfam" id="PF02841">
    <property type="entry name" value="GBP_C"/>
    <property type="match status" value="1"/>
</dbReference>
<evidence type="ECO:0000313" key="7">
    <source>
        <dbReference type="EMBL" id="KAL1523202.1"/>
    </source>
</evidence>
<dbReference type="CDD" id="cd01851">
    <property type="entry name" value="GBP"/>
    <property type="match status" value="1"/>
</dbReference>
<evidence type="ECO:0000313" key="8">
    <source>
        <dbReference type="Proteomes" id="UP001515480"/>
    </source>
</evidence>
<keyword evidence="3" id="KW-0342">GTP-binding</keyword>
<sequence length="747" mass="80631">MAAPVQFIAVDPTTKQLVVTPEARRTLSQLHDTVAVCSVAGVYRTGKSYILNQLAGKNSGFGIGSSVQACTKGIWLWGAPLQTGSSAMPDAAKHLLLLDTEGLQSICQSEGHDAKIFCLAILLSSFFVYNSDKAVNNAAIDQLSLVAQLTKKIRVHTESGESDASSLAQFFPQFIWLLRDFQLELTDAEGRPISQDQYLEECLQPQRGSSSAVAEQNQTREAIRKLFPQRSCITLPHPTLGTALPPSAVKQLPELSKLAPGFRDGVTELKRRVVSSARPKQLNGTPVTGVMLLELAEAYTNAINNGAVPTISTAWQAVLHIECGKALEAALKLYRDGARAAASAEPPLDDSAWQAKHEALLRDAVALFHQMAVGEGAREYEARLLEAVRGEAEQQQKLLHARSEVLCQKLLSTLSDRMSAYMRVAASPHAHADNLPKLIEEGLHYFYAHASGPAREETHRHLMAKVVECVRAVLSDSATQVDAEKQQAAQQLEQLHRRLAHEEAARAEAVAALQSAQAKAEAIDRAKAAAEATLGRLSEASRAGEQERARLHAQLEAVEAQRALEAARAERLERESGAQALHAAEAARAAERRAAEAEGARDALARDNAALRAQLESEKAKLGSEAAALQRTIEQLRLDLSAATSEKESLAARVAEARASSDAGSKRARTQEPAEGVENDDAYAASMMGDMAQAPAQGGGLRRPSVDPKEFAIPKLMAMLRSHLGQAAKLPKKKDELLSLCYQHNLC</sequence>
<evidence type="ECO:0000256" key="5">
    <source>
        <dbReference type="SAM" id="MobiDB-lite"/>
    </source>
</evidence>
<protein>
    <recommendedName>
        <fullName evidence="6">GB1/RHD3-type G domain-containing protein</fullName>
    </recommendedName>
</protein>
<keyword evidence="2" id="KW-0378">Hydrolase</keyword>
<reference evidence="7 8" key="1">
    <citation type="journal article" date="2024" name="Science">
        <title>Giant polyketide synthase enzymes in the biosynthesis of giant marine polyether toxins.</title>
        <authorList>
            <person name="Fallon T.R."/>
            <person name="Shende V.V."/>
            <person name="Wierzbicki I.H."/>
            <person name="Pendleton A.L."/>
            <person name="Watervoot N.F."/>
            <person name="Auber R.P."/>
            <person name="Gonzalez D.J."/>
            <person name="Wisecaver J.H."/>
            <person name="Moore B.S."/>
        </authorList>
    </citation>
    <scope>NUCLEOTIDE SEQUENCE [LARGE SCALE GENOMIC DNA]</scope>
    <source>
        <strain evidence="7 8">12B1</strain>
    </source>
</reference>
<proteinExistence type="inferred from homology"/>
<feature type="region of interest" description="Disordered" evidence="5">
    <location>
        <begin position="653"/>
        <end position="676"/>
    </location>
</feature>
<dbReference type="AlphaFoldDB" id="A0AB34JQP7"/>
<evidence type="ECO:0000259" key="6">
    <source>
        <dbReference type="PROSITE" id="PS51715"/>
    </source>
</evidence>
<feature type="domain" description="GB1/RHD3-type G" evidence="6">
    <location>
        <begin position="31"/>
        <end position="276"/>
    </location>
</feature>
<dbReference type="Gene3D" id="3.40.50.300">
    <property type="entry name" value="P-loop containing nucleotide triphosphate hydrolases"/>
    <property type="match status" value="1"/>
</dbReference>
<dbReference type="PANTHER" id="PTHR10751">
    <property type="entry name" value="GUANYLATE BINDING PROTEIN"/>
    <property type="match status" value="1"/>
</dbReference>
<dbReference type="InterPro" id="IPR030386">
    <property type="entry name" value="G_GB1_RHD3_dom"/>
</dbReference>
<dbReference type="InterPro" id="IPR036543">
    <property type="entry name" value="Guanylate-bd_C_sf"/>
</dbReference>